<accession>A0AAN6ICU5</accession>
<comment type="caution">
    <text evidence="3">The sequence shown here is derived from an EMBL/GenBank/DDBJ whole genome shotgun (WGS) entry which is preliminary data.</text>
</comment>
<feature type="region of interest" description="Disordered" evidence="2">
    <location>
        <begin position="136"/>
        <end position="218"/>
    </location>
</feature>
<feature type="coiled-coil region" evidence="1">
    <location>
        <begin position="245"/>
        <end position="353"/>
    </location>
</feature>
<feature type="compositionally biased region" description="Polar residues" evidence="2">
    <location>
        <begin position="13"/>
        <end position="44"/>
    </location>
</feature>
<feature type="compositionally biased region" description="Basic residues" evidence="2">
    <location>
        <begin position="204"/>
        <end position="213"/>
    </location>
</feature>
<feature type="region of interest" description="Disordered" evidence="2">
    <location>
        <begin position="1045"/>
        <end position="1078"/>
    </location>
</feature>
<feature type="region of interest" description="Disordered" evidence="2">
    <location>
        <begin position="788"/>
        <end position="810"/>
    </location>
</feature>
<feature type="compositionally biased region" description="Low complexity" evidence="2">
    <location>
        <begin position="446"/>
        <end position="460"/>
    </location>
</feature>
<reference evidence="3" key="1">
    <citation type="journal article" date="2022" name="bioRxiv">
        <title>Deciphering the potential niche of two novel black yeast fungi from a biological soil crust based on their genomes, phenotypes, and melanin regulation.</title>
        <authorList>
            <consortium name="DOE Joint Genome Institute"/>
            <person name="Carr E.C."/>
            <person name="Barton Q."/>
            <person name="Grambo S."/>
            <person name="Sullivan M."/>
            <person name="Renfro C.M."/>
            <person name="Kuo A."/>
            <person name="Pangilinan J."/>
            <person name="Lipzen A."/>
            <person name="Keymanesh K."/>
            <person name="Savage E."/>
            <person name="Barry K."/>
            <person name="Grigoriev I.V."/>
            <person name="Riekhof W.R."/>
            <person name="Harris S.S."/>
        </authorList>
    </citation>
    <scope>NUCLEOTIDE SEQUENCE</scope>
    <source>
        <strain evidence="3">JF 03-4F</strain>
    </source>
</reference>
<feature type="compositionally biased region" description="Polar residues" evidence="2">
    <location>
        <begin position="148"/>
        <end position="178"/>
    </location>
</feature>
<feature type="compositionally biased region" description="Pro residues" evidence="2">
    <location>
        <begin position="572"/>
        <end position="586"/>
    </location>
</feature>
<proteinExistence type="predicted"/>
<gene>
    <name evidence="3" type="ORF">EDD36DRAFT_235411</name>
</gene>
<evidence type="ECO:0000313" key="3">
    <source>
        <dbReference type="EMBL" id="KAI1612370.1"/>
    </source>
</evidence>
<feature type="region of interest" description="Disordered" evidence="2">
    <location>
        <begin position="1"/>
        <end position="47"/>
    </location>
</feature>
<sequence length="1164" mass="129206">MDDAHAHPRSPVHTLQRTRPRSTTALNTLDQCTSNTTPKSAPHSRQQRLLHTRNAKFPGQRLSVNGITIPFPRLVRSVENDSHHQYPTSRLAKQEDDGVQPENSRDLSTPSPRSSILNEITNSGYCVRGLQRRGPIPVFQDSQDKNSPDGTKNTSSIYRDGSSKFQTPSVTGSASDTPSMGLREVSVNLQRQSPHKDSPLNRSLRGHARRKSSLAKPRFNSEDYIEHIENELQTVKDAMYSPTTNTSWKEKLKKAKDDNDRLRKEIESMRSSFDMEMQQIVERSTETEGRLKRRIKDLEDEVELKKSTIQDLECDREEERIDQTTLEAFRTRIDKLEEEKASLEITNAGMMKRNEVLTQLLALSPTKAHYSFELPTPRRRSARPMSMIIPKMPSSPASQTPGSRSQSILVSPPLPATEYFPVQAASSPLAAALDSVKANGPDDLESLGSGSGVSLLQLTGMPSPRRSTLASHSSHSSEVLPVAHPEVRPAAPTRQPSKRRPRKFMPGSTQLKPLLLPTFTAENGNLPSTSPVTSPKRPTSSIISSGLSYIPQAAPSLLSSGTRENDLVESAPPSPSDNPSEQPGPPFQSLNEVFAKDEETWRSKAVNDAFARLTQESETGQYQTPKQPRHIGQDVEGPSPDTDYRPRVSSWLLRTIPTPAQDKLLQVDNDSALSDSKDDENNDMFPRNSARDSVWTVQDFGISPSTQLDDTVDIPRPLFSRVLSDSEEAEQSPPCYEDNQSPLNLRKRCKANSTCKNHDDQITKGDAPTIPVVATGARHTLSPSWVIDRVGSTNEDPPRNPTVRHKSAARKRDPLEMLQRSMGSRALAAITIRTVYATLTKYTSYIQKFKRDPLALARRVIANAWRSNWAMFGKLSWWVLGLFIGYKQSNPDQTEWNWDQYDGESIADRCLVSQVDDANVNFGPDPPGPPQGWNGRERDDPANNAPQDVPKPPSTAPKAGWGRSLFLWGKFSVAIMLAVGGAIVKGPGEMLRETEERRRSRPNSVVSPQVTHTSSQKRPLAEPGGPVQSRNTRIQDEAAEVIHGHDLSRTRDTVRKVRSHSSPSPSPRGYRFEPGTAEQGMPITKADTVISSIAIGDTSFEVGHHHVLNDETLKPTRNGRKGLESVYTPLLYDEHNPAARTPDVSNLDHYKCDNASFLQLTEPG</sequence>
<dbReference type="AlphaFoldDB" id="A0AAN6ICU5"/>
<feature type="compositionally biased region" description="Polar residues" evidence="2">
    <location>
        <begin position="395"/>
        <end position="409"/>
    </location>
</feature>
<organism evidence="3 4">
    <name type="scientific">Exophiala viscosa</name>
    <dbReference type="NCBI Taxonomy" id="2486360"/>
    <lineage>
        <taxon>Eukaryota</taxon>
        <taxon>Fungi</taxon>
        <taxon>Dikarya</taxon>
        <taxon>Ascomycota</taxon>
        <taxon>Pezizomycotina</taxon>
        <taxon>Eurotiomycetes</taxon>
        <taxon>Chaetothyriomycetidae</taxon>
        <taxon>Chaetothyriales</taxon>
        <taxon>Herpotrichiellaceae</taxon>
        <taxon>Exophiala</taxon>
    </lineage>
</organism>
<feature type="compositionally biased region" description="Polar residues" evidence="2">
    <location>
        <begin position="520"/>
        <end position="543"/>
    </location>
</feature>
<evidence type="ECO:0000313" key="4">
    <source>
        <dbReference type="Proteomes" id="UP001203852"/>
    </source>
</evidence>
<feature type="region of interest" description="Disordered" evidence="2">
    <location>
        <begin position="443"/>
        <end position="543"/>
    </location>
</feature>
<feature type="region of interest" description="Disordered" evidence="2">
    <location>
        <begin position="917"/>
        <end position="958"/>
    </location>
</feature>
<feature type="region of interest" description="Disordered" evidence="2">
    <location>
        <begin position="615"/>
        <end position="645"/>
    </location>
</feature>
<feature type="compositionally biased region" description="Basic and acidic residues" evidence="2">
    <location>
        <begin position="1045"/>
        <end position="1055"/>
    </location>
</feature>
<dbReference type="EMBL" id="MU404354">
    <property type="protein sequence ID" value="KAI1612370.1"/>
    <property type="molecule type" value="Genomic_DNA"/>
</dbReference>
<evidence type="ECO:0000256" key="2">
    <source>
        <dbReference type="SAM" id="MobiDB-lite"/>
    </source>
</evidence>
<evidence type="ECO:0000256" key="1">
    <source>
        <dbReference type="SAM" id="Coils"/>
    </source>
</evidence>
<feature type="region of interest" description="Disordered" evidence="2">
    <location>
        <begin position="388"/>
        <end position="410"/>
    </location>
</feature>
<keyword evidence="4" id="KW-1185">Reference proteome</keyword>
<feature type="compositionally biased region" description="Polar residues" evidence="2">
    <location>
        <begin position="615"/>
        <end position="626"/>
    </location>
</feature>
<protein>
    <submittedName>
        <fullName evidence="3">Uncharacterized protein</fullName>
    </submittedName>
</protein>
<feature type="region of interest" description="Disordered" evidence="2">
    <location>
        <begin position="991"/>
        <end position="1032"/>
    </location>
</feature>
<feature type="compositionally biased region" description="Polar residues" evidence="2">
    <location>
        <begin position="106"/>
        <end position="120"/>
    </location>
</feature>
<feature type="region of interest" description="Disordered" evidence="2">
    <location>
        <begin position="80"/>
        <end position="120"/>
    </location>
</feature>
<feature type="region of interest" description="Disordered" evidence="2">
    <location>
        <begin position="561"/>
        <end position="589"/>
    </location>
</feature>
<dbReference type="Proteomes" id="UP001203852">
    <property type="component" value="Unassembled WGS sequence"/>
</dbReference>
<keyword evidence="1" id="KW-0175">Coiled coil</keyword>
<name>A0AAN6ICU5_9EURO</name>